<name>A0A382FBX4_9ZZZZ</name>
<feature type="non-terminal residue" evidence="1">
    <location>
        <position position="40"/>
    </location>
</feature>
<organism evidence="1">
    <name type="scientific">marine metagenome</name>
    <dbReference type="NCBI Taxonomy" id="408172"/>
    <lineage>
        <taxon>unclassified sequences</taxon>
        <taxon>metagenomes</taxon>
        <taxon>ecological metagenomes</taxon>
    </lineage>
</organism>
<accession>A0A382FBX4</accession>
<protein>
    <submittedName>
        <fullName evidence="1">Uncharacterized protein</fullName>
    </submittedName>
</protein>
<dbReference type="EMBL" id="UINC01048696">
    <property type="protein sequence ID" value="SVB59551.1"/>
    <property type="molecule type" value="Genomic_DNA"/>
</dbReference>
<gene>
    <name evidence="1" type="ORF">METZ01_LOCUS212405</name>
</gene>
<proteinExistence type="predicted"/>
<evidence type="ECO:0000313" key="1">
    <source>
        <dbReference type="EMBL" id="SVB59551.1"/>
    </source>
</evidence>
<sequence>MKSQAAKRGFDIGAKIARQFSKLSFKSRQYAFDIEQKTIE</sequence>
<reference evidence="1" key="1">
    <citation type="submission" date="2018-05" db="EMBL/GenBank/DDBJ databases">
        <authorList>
            <person name="Lanie J.A."/>
            <person name="Ng W.-L."/>
            <person name="Kazmierczak K.M."/>
            <person name="Andrzejewski T.M."/>
            <person name="Davidsen T.M."/>
            <person name="Wayne K.J."/>
            <person name="Tettelin H."/>
            <person name="Glass J.I."/>
            <person name="Rusch D."/>
            <person name="Podicherti R."/>
            <person name="Tsui H.-C.T."/>
            <person name="Winkler M.E."/>
        </authorList>
    </citation>
    <scope>NUCLEOTIDE SEQUENCE</scope>
</reference>
<dbReference type="AlphaFoldDB" id="A0A382FBX4"/>